<evidence type="ECO:0000256" key="2">
    <source>
        <dbReference type="SAM" id="Phobius"/>
    </source>
</evidence>
<dbReference type="EMBL" id="JAIBCX010000001">
    <property type="protein sequence ID" value="MCJ8352407.1"/>
    <property type="molecule type" value="Genomic_DNA"/>
</dbReference>
<feature type="transmembrane region" description="Helical" evidence="2">
    <location>
        <begin position="21"/>
        <end position="42"/>
    </location>
</feature>
<protein>
    <submittedName>
        <fullName evidence="4">Polysaccharide biosynthesis protein</fullName>
    </submittedName>
</protein>
<proteinExistence type="inferred from homology"/>
<dbReference type="Proteomes" id="UP001202887">
    <property type="component" value="Unassembled WGS sequence"/>
</dbReference>
<keyword evidence="2" id="KW-0472">Membrane</keyword>
<reference evidence="4" key="1">
    <citation type="journal article" date="2021" name="Polymers (Basel)">
        <title>Highly Stretchable Bacterial Cellulose Produced by Komagataeibacter hansenii SI1.</title>
        <authorList>
            <person name="Cielecka I."/>
            <person name="Ryngajllo M."/>
            <person name="Maniukiewicz W."/>
            <person name="Bielecki S."/>
        </authorList>
    </citation>
    <scope>NUCLEOTIDE SEQUENCE</scope>
    <source>
        <strain evidence="4">SI1</strain>
    </source>
</reference>
<keyword evidence="2" id="KW-0812">Transmembrane</keyword>
<reference evidence="4" key="2">
    <citation type="submission" date="2022-03" db="EMBL/GenBank/DDBJ databases">
        <authorList>
            <person name="Ryngajllo M."/>
            <person name="Jacek P."/>
            <person name="Kubiak K."/>
        </authorList>
    </citation>
    <scope>NUCLEOTIDE SEQUENCE</scope>
    <source>
        <strain evidence="4">SI1</strain>
    </source>
</reference>
<evidence type="ECO:0000259" key="3">
    <source>
        <dbReference type="Pfam" id="PF02719"/>
    </source>
</evidence>
<dbReference type="InterPro" id="IPR036291">
    <property type="entry name" value="NAD(P)-bd_dom_sf"/>
</dbReference>
<dbReference type="InterPro" id="IPR003869">
    <property type="entry name" value="Polysac_CapD-like"/>
</dbReference>
<comment type="similarity">
    <text evidence="1">Belongs to the polysaccharide synthase family.</text>
</comment>
<evidence type="ECO:0000256" key="1">
    <source>
        <dbReference type="ARBA" id="ARBA00007430"/>
    </source>
</evidence>
<keyword evidence="2" id="KW-1133">Transmembrane helix</keyword>
<dbReference type="CDD" id="cd05237">
    <property type="entry name" value="UDP_invert_4-6DH_SDR_e"/>
    <property type="match status" value="1"/>
</dbReference>
<dbReference type="RefSeq" id="WP_247065769.1">
    <property type="nucleotide sequence ID" value="NZ_CP094848.1"/>
</dbReference>
<gene>
    <name evidence="4" type="ORF">K1W68_00100</name>
</gene>
<dbReference type="SUPFAM" id="SSF51735">
    <property type="entry name" value="NAD(P)-binding Rossmann-fold domains"/>
    <property type="match status" value="1"/>
</dbReference>
<evidence type="ECO:0000313" key="4">
    <source>
        <dbReference type="EMBL" id="MCJ8352407.1"/>
    </source>
</evidence>
<dbReference type="Gene3D" id="3.40.50.720">
    <property type="entry name" value="NAD(P)-binding Rossmann-like Domain"/>
    <property type="match status" value="2"/>
</dbReference>
<dbReference type="PANTHER" id="PTHR43318">
    <property type="entry name" value="UDP-N-ACETYLGLUCOSAMINE 4,6-DEHYDRATASE"/>
    <property type="match status" value="1"/>
</dbReference>
<feature type="domain" description="Polysaccharide biosynthesis protein CapD-like" evidence="3">
    <location>
        <begin position="296"/>
        <end position="591"/>
    </location>
</feature>
<dbReference type="Pfam" id="PF02719">
    <property type="entry name" value="Polysacc_synt_2"/>
    <property type="match status" value="1"/>
</dbReference>
<comment type="caution">
    <text evidence="4">The sequence shown here is derived from an EMBL/GenBank/DDBJ whole genome shotgun (WGS) entry which is preliminary data.</text>
</comment>
<feature type="transmembrane region" description="Helical" evidence="2">
    <location>
        <begin position="86"/>
        <end position="107"/>
    </location>
</feature>
<dbReference type="PANTHER" id="PTHR43318:SF1">
    <property type="entry name" value="POLYSACCHARIDE BIOSYNTHESIS PROTEIN EPSC-RELATED"/>
    <property type="match status" value="1"/>
</dbReference>
<organism evidence="4 5">
    <name type="scientific">Novacetimonas hansenii</name>
    <name type="common">Komagataeibacter hansenii</name>
    <dbReference type="NCBI Taxonomy" id="436"/>
    <lineage>
        <taxon>Bacteria</taxon>
        <taxon>Pseudomonadati</taxon>
        <taxon>Pseudomonadota</taxon>
        <taxon>Alphaproteobacteria</taxon>
        <taxon>Acetobacterales</taxon>
        <taxon>Acetobacteraceae</taxon>
        <taxon>Novacetimonas</taxon>
    </lineage>
</organism>
<dbReference type="InterPro" id="IPR051203">
    <property type="entry name" value="Polysaccharide_Synthase-Rel"/>
</dbReference>
<dbReference type="AlphaFoldDB" id="A0AAW5ENV9"/>
<accession>A0AAW5ENV9</accession>
<feature type="transmembrane region" description="Helical" evidence="2">
    <location>
        <begin position="54"/>
        <end position="74"/>
    </location>
</feature>
<name>A0AAW5ENV9_NOVHA</name>
<evidence type="ECO:0000313" key="5">
    <source>
        <dbReference type="Proteomes" id="UP001202887"/>
    </source>
</evidence>
<sequence length="660" mass="71799">MVVQSLRPDALVHRLLTVRAIVVNVVLDFCIGACAVPCAQWLDRPGVGMASWGWHTMLSGGIALLAAGLPFRIAQQHWRFSGAADFWRLAWAAALAALFHATAMALVGHATGAPAFPVIHALVLLVMLVGSRLTYQRWRLWRQQRRARAGQVGQCRVVLVADGRSADLFMHAASSAMAVAGMVVNGAHRRGRRIHGVPVLGTVDELDAVLARLCQGGHVPSPMLIVDPRCTGAALAAVLRTAQAHGVQVRRMPDIAAITAPEWSELYPVEIEELLNRPPVTPDFGRLAGMLRGRRVLVTGAGGSIGTELVRQIARYAPSSLILLDNGEYALWRIDVDLSEQAPRVERHIVIADVRDPRRIEQVFAQYRPELVFHAAALKHVPMVEDNPCEGLLTNIEGSRVVADAARRHGARAMVQISTDKAVNPSSIMGASKRVAEMYCQALDIMARRDATDMRCITVRFGNVLGSAGSVVSLFRHQIERGGPLTITDPDMERYFMTVAEAVALVLQASACGLDSRPGEGEIDDMLRMGGIFVLDMGQPVRIVDLAHQMIVLAGLRPGQDIDIRFTGARRGEKLSEDLFHQREVPRPTGYRGLRMATPRTVDLALATSIMDAIVRACRAGDDCTALALLKELVPEFVHMGHHGAPMASARQTDCERNAS</sequence>
<feature type="transmembrane region" description="Helical" evidence="2">
    <location>
        <begin position="113"/>
        <end position="135"/>
    </location>
</feature>